<dbReference type="InterPro" id="IPR023393">
    <property type="entry name" value="START-like_dom_sf"/>
</dbReference>
<dbReference type="CDD" id="cd08898">
    <property type="entry name" value="SRPBCC_CalC_Aha1-like_5"/>
    <property type="match status" value="1"/>
</dbReference>
<keyword evidence="4" id="KW-1185">Reference proteome</keyword>
<sequence length="145" mass="16151">MSSTDRIERELVIDAPVERVWAAITESDQIVKWLGDFAEIDLKPGGRLVFGWSEHGRFNAVIDEVEPTSRLVYRWTTESGVEVTDGNATRVEYTLAPEGSGTRLRLVENGFDALAFAPEVRAAKHADNVGGWQSELDELKVYVEA</sequence>
<organism evidence="3 4">
    <name type="scientific">Allokutzneria multivorans</name>
    <dbReference type="NCBI Taxonomy" id="1142134"/>
    <lineage>
        <taxon>Bacteria</taxon>
        <taxon>Bacillati</taxon>
        <taxon>Actinomycetota</taxon>
        <taxon>Actinomycetes</taxon>
        <taxon>Pseudonocardiales</taxon>
        <taxon>Pseudonocardiaceae</taxon>
        <taxon>Allokutzneria</taxon>
    </lineage>
</organism>
<proteinExistence type="inferred from homology"/>
<evidence type="ECO:0000256" key="1">
    <source>
        <dbReference type="ARBA" id="ARBA00006817"/>
    </source>
</evidence>
<reference evidence="4" key="1">
    <citation type="journal article" date="2019" name="Int. J. Syst. Evol. Microbiol.">
        <title>The Global Catalogue of Microorganisms (GCM) 10K type strain sequencing project: providing services to taxonomists for standard genome sequencing and annotation.</title>
        <authorList>
            <consortium name="The Broad Institute Genomics Platform"/>
            <consortium name="The Broad Institute Genome Sequencing Center for Infectious Disease"/>
            <person name="Wu L."/>
            <person name="Ma J."/>
        </authorList>
    </citation>
    <scope>NUCLEOTIDE SEQUENCE [LARGE SCALE GENOMIC DNA]</scope>
    <source>
        <strain evidence="4">JCM 17342</strain>
    </source>
</reference>
<comment type="similarity">
    <text evidence="1">Belongs to the AHA1 family.</text>
</comment>
<evidence type="ECO:0000313" key="4">
    <source>
        <dbReference type="Proteomes" id="UP001501747"/>
    </source>
</evidence>
<dbReference type="Pfam" id="PF08327">
    <property type="entry name" value="AHSA1"/>
    <property type="match status" value="1"/>
</dbReference>
<accession>A0ABP7S8U5</accession>
<protein>
    <submittedName>
        <fullName evidence="3">SRPBCC family protein</fullName>
    </submittedName>
</protein>
<dbReference type="Gene3D" id="3.30.530.20">
    <property type="match status" value="1"/>
</dbReference>
<dbReference type="InterPro" id="IPR013538">
    <property type="entry name" value="ASHA1/2-like_C"/>
</dbReference>
<evidence type="ECO:0000259" key="2">
    <source>
        <dbReference type="Pfam" id="PF08327"/>
    </source>
</evidence>
<name>A0ABP7S8U5_9PSEU</name>
<dbReference type="EMBL" id="BAABAL010000009">
    <property type="protein sequence ID" value="GAA4008466.1"/>
    <property type="molecule type" value="Genomic_DNA"/>
</dbReference>
<gene>
    <name evidence="3" type="ORF">GCM10022247_33330</name>
</gene>
<comment type="caution">
    <text evidence="3">The sequence shown here is derived from an EMBL/GenBank/DDBJ whole genome shotgun (WGS) entry which is preliminary data.</text>
</comment>
<dbReference type="Proteomes" id="UP001501747">
    <property type="component" value="Unassembled WGS sequence"/>
</dbReference>
<feature type="domain" description="Activator of Hsp90 ATPase homologue 1/2-like C-terminal" evidence="2">
    <location>
        <begin position="14"/>
        <end position="144"/>
    </location>
</feature>
<evidence type="ECO:0000313" key="3">
    <source>
        <dbReference type="EMBL" id="GAA4008466.1"/>
    </source>
</evidence>
<dbReference type="RefSeq" id="WP_344875666.1">
    <property type="nucleotide sequence ID" value="NZ_BAABAL010000009.1"/>
</dbReference>
<dbReference type="SUPFAM" id="SSF55961">
    <property type="entry name" value="Bet v1-like"/>
    <property type="match status" value="1"/>
</dbReference>